<accession>A0A0S2HUL7</accession>
<evidence type="ECO:0000313" key="4">
    <source>
        <dbReference type="Proteomes" id="UP000064893"/>
    </source>
</evidence>
<name>A0A0S2HUL7_9BACT</name>
<feature type="signal peptide" evidence="1">
    <location>
        <begin position="1"/>
        <end position="22"/>
    </location>
</feature>
<evidence type="ECO:0000313" key="3">
    <source>
        <dbReference type="EMBL" id="ALO13743.1"/>
    </source>
</evidence>
<dbReference type="InterPro" id="IPR027843">
    <property type="entry name" value="DUF4440"/>
</dbReference>
<proteinExistence type="predicted"/>
<dbReference type="SUPFAM" id="SSF54427">
    <property type="entry name" value="NTF2-like"/>
    <property type="match status" value="1"/>
</dbReference>
<dbReference type="Gene3D" id="3.10.450.50">
    <property type="match status" value="1"/>
</dbReference>
<evidence type="ECO:0000259" key="2">
    <source>
        <dbReference type="Pfam" id="PF14534"/>
    </source>
</evidence>
<organism evidence="3 4">
    <name type="scientific">Salinivirga cyanobacteriivorans</name>
    <dbReference type="NCBI Taxonomy" id="1307839"/>
    <lineage>
        <taxon>Bacteria</taxon>
        <taxon>Pseudomonadati</taxon>
        <taxon>Bacteroidota</taxon>
        <taxon>Bacteroidia</taxon>
        <taxon>Bacteroidales</taxon>
        <taxon>Salinivirgaceae</taxon>
        <taxon>Salinivirga</taxon>
    </lineage>
</organism>
<dbReference type="OrthoDB" id="1119147at2"/>
<dbReference type="EMBL" id="CP013118">
    <property type="protein sequence ID" value="ALO13743.1"/>
    <property type="molecule type" value="Genomic_DNA"/>
</dbReference>
<keyword evidence="1" id="KW-0732">Signal</keyword>
<dbReference type="InterPro" id="IPR032710">
    <property type="entry name" value="NTF2-like_dom_sf"/>
</dbReference>
<feature type="chain" id="PRO_5006599313" description="DUF4440 domain-containing protein" evidence="1">
    <location>
        <begin position="23"/>
        <end position="153"/>
    </location>
</feature>
<dbReference type="Pfam" id="PF14534">
    <property type="entry name" value="DUF4440"/>
    <property type="match status" value="1"/>
</dbReference>
<protein>
    <recommendedName>
        <fullName evidence="2">DUF4440 domain-containing protein</fullName>
    </recommendedName>
</protein>
<dbReference type="PROSITE" id="PS51257">
    <property type="entry name" value="PROKAR_LIPOPROTEIN"/>
    <property type="match status" value="1"/>
</dbReference>
<dbReference type="AlphaFoldDB" id="A0A0S2HUL7"/>
<dbReference type="Proteomes" id="UP000064893">
    <property type="component" value="Chromosome"/>
</dbReference>
<evidence type="ECO:0000256" key="1">
    <source>
        <dbReference type="SAM" id="SignalP"/>
    </source>
</evidence>
<keyword evidence="4" id="KW-1185">Reference proteome</keyword>
<sequence length="153" mass="17505" precursor="true">MNKTIKFLFVICLLLTALTSCQPDKGSGNEIAKVKSVFESYFDGISQFDYTAMRNACTPDCIIFENGVKWTVQDQIDYLKNFEGKGTITYKFSDIQWVVKKDVAWTKYKNTADAVINGNPVHWEWLESATFAKKNGKWKMAFLHSTMIPPPKK</sequence>
<reference evidence="3 4" key="1">
    <citation type="submission" date="2015-11" db="EMBL/GenBank/DDBJ databases">
        <title>Description and complete genome sequence of a novel strain predominating in hypersaline microbial mats and representing a new family of the Bacteriodetes phylum.</title>
        <authorList>
            <person name="Spring S."/>
            <person name="Bunk B."/>
            <person name="Sproer C."/>
            <person name="Klenk H.-P."/>
        </authorList>
    </citation>
    <scope>NUCLEOTIDE SEQUENCE [LARGE SCALE GENOMIC DNA]</scope>
    <source>
        <strain evidence="3 4">L21-Spi-D4</strain>
    </source>
</reference>
<gene>
    <name evidence="3" type="ORF">L21SP5_00061</name>
</gene>
<dbReference type="KEGG" id="blq:L21SP5_00061"/>
<dbReference type="RefSeq" id="WP_057951380.1">
    <property type="nucleotide sequence ID" value="NZ_CP013118.1"/>
</dbReference>
<feature type="domain" description="DUF4440" evidence="2">
    <location>
        <begin position="34"/>
        <end position="140"/>
    </location>
</feature>